<dbReference type="GO" id="GO:0007165">
    <property type="term" value="P:signal transduction"/>
    <property type="evidence" value="ECO:0007669"/>
    <property type="project" value="InterPro"/>
</dbReference>
<dbReference type="SUPFAM" id="SSF52200">
    <property type="entry name" value="Toll/Interleukin receptor TIR domain"/>
    <property type="match status" value="1"/>
</dbReference>
<sequence>MKVFLSWSGERSKQVATLLDEWLRCVLQAIRPWISTKDIDRGALWFNEIQDQLQDTTTGIICLTQENKERPWILFEAGALAKGLSNSRVCTLLVDLKPSDIKDPLAQLNHTLPDRDNMFELVRTLNNRLASHALDPRILEAVFNTYWEQFAQGFQAILERTENPEIPAPRSDQDLLSEILDITRSLNNRINKIEKINTLKTHIAPPPPPPHVSSKMTEFHMTNAEIWSSYNSGKSISEICDMYNLPFERVQDIVNKSTFNVLTMT</sequence>
<keyword evidence="2" id="KW-0675">Receptor</keyword>
<reference evidence="2" key="1">
    <citation type="submission" date="2023-05" db="EMBL/GenBank/DDBJ databases">
        <title>Aeromonas salmonicida 57, complete genome.</title>
        <authorList>
            <person name="Shao L."/>
        </authorList>
    </citation>
    <scope>NUCLEOTIDE SEQUENCE</scope>
    <source>
        <strain evidence="2">57</strain>
    </source>
</reference>
<dbReference type="RefSeq" id="WP_282684223.1">
    <property type="nucleotide sequence ID" value="NZ_CP124841.1"/>
</dbReference>
<dbReference type="Proteomes" id="UP001239426">
    <property type="component" value="Chromosome"/>
</dbReference>
<name>A0AAX3VU99_AERSA</name>
<accession>A0AAX3VU99</accession>
<dbReference type="Gene3D" id="3.40.50.10140">
    <property type="entry name" value="Toll/interleukin-1 receptor homology (TIR) domain"/>
    <property type="match status" value="1"/>
</dbReference>
<proteinExistence type="predicted"/>
<evidence type="ECO:0000313" key="3">
    <source>
        <dbReference type="Proteomes" id="UP001239426"/>
    </source>
</evidence>
<dbReference type="InterPro" id="IPR000157">
    <property type="entry name" value="TIR_dom"/>
</dbReference>
<protein>
    <submittedName>
        <fullName evidence="2">Toll/interleukin-1 receptor domain-containing protein</fullName>
    </submittedName>
</protein>
<gene>
    <name evidence="2" type="ORF">QLQ87_03920</name>
</gene>
<dbReference type="Pfam" id="PF13676">
    <property type="entry name" value="TIR_2"/>
    <property type="match status" value="1"/>
</dbReference>
<dbReference type="AlphaFoldDB" id="A0AAX3VU99"/>
<evidence type="ECO:0000259" key="1">
    <source>
        <dbReference type="Pfam" id="PF13676"/>
    </source>
</evidence>
<dbReference type="InterPro" id="IPR035897">
    <property type="entry name" value="Toll_tir_struct_dom_sf"/>
</dbReference>
<feature type="domain" description="TIR" evidence="1">
    <location>
        <begin position="3"/>
        <end position="109"/>
    </location>
</feature>
<dbReference type="EMBL" id="CP124841">
    <property type="protein sequence ID" value="WHF37523.1"/>
    <property type="molecule type" value="Genomic_DNA"/>
</dbReference>
<organism evidence="2 3">
    <name type="scientific">Aeromonas salmonicida</name>
    <dbReference type="NCBI Taxonomy" id="645"/>
    <lineage>
        <taxon>Bacteria</taxon>
        <taxon>Pseudomonadati</taxon>
        <taxon>Pseudomonadota</taxon>
        <taxon>Gammaproteobacteria</taxon>
        <taxon>Aeromonadales</taxon>
        <taxon>Aeromonadaceae</taxon>
        <taxon>Aeromonas</taxon>
    </lineage>
</organism>
<evidence type="ECO:0000313" key="2">
    <source>
        <dbReference type="EMBL" id="WHF37523.1"/>
    </source>
</evidence>